<comment type="caution">
    <text evidence="4">The sequence shown here is derived from an EMBL/GenBank/DDBJ whole genome shotgun (WGS) entry which is preliminary data.</text>
</comment>
<dbReference type="InterPro" id="IPR036871">
    <property type="entry name" value="PX_dom_sf"/>
</dbReference>
<evidence type="ECO:0000313" key="5">
    <source>
        <dbReference type="Proteomes" id="UP001515480"/>
    </source>
</evidence>
<dbReference type="Gene3D" id="3.30.1520.10">
    <property type="entry name" value="Phox-like domain"/>
    <property type="match status" value="1"/>
</dbReference>
<evidence type="ECO:0000256" key="2">
    <source>
        <dbReference type="SAM" id="Phobius"/>
    </source>
</evidence>
<dbReference type="SUPFAM" id="SSF64268">
    <property type="entry name" value="PX domain"/>
    <property type="match status" value="1"/>
</dbReference>
<feature type="region of interest" description="Disordered" evidence="1">
    <location>
        <begin position="1250"/>
        <end position="1284"/>
    </location>
</feature>
<reference evidence="4 5" key="1">
    <citation type="journal article" date="2024" name="Science">
        <title>Giant polyketide synthase enzymes in the biosynthesis of giant marine polyether toxins.</title>
        <authorList>
            <person name="Fallon T.R."/>
            <person name="Shende V.V."/>
            <person name="Wierzbicki I.H."/>
            <person name="Pendleton A.L."/>
            <person name="Watervoot N.F."/>
            <person name="Auber R.P."/>
            <person name="Gonzalez D.J."/>
            <person name="Wisecaver J.H."/>
            <person name="Moore B.S."/>
        </authorList>
    </citation>
    <scope>NUCLEOTIDE SEQUENCE [LARGE SCALE GENOMIC DNA]</scope>
    <source>
        <strain evidence="4 5">12B1</strain>
    </source>
</reference>
<evidence type="ECO:0000256" key="1">
    <source>
        <dbReference type="SAM" id="MobiDB-lite"/>
    </source>
</evidence>
<feature type="domain" description="PX" evidence="3">
    <location>
        <begin position="147"/>
        <end position="268"/>
    </location>
</feature>
<keyword evidence="5" id="KW-1185">Reference proteome</keyword>
<dbReference type="EMBL" id="JBGBPQ010000016">
    <property type="protein sequence ID" value="KAL1508477.1"/>
    <property type="molecule type" value="Genomic_DNA"/>
</dbReference>
<evidence type="ECO:0000313" key="4">
    <source>
        <dbReference type="EMBL" id="KAL1508477.1"/>
    </source>
</evidence>
<accession>A0AB34IWV6</accession>
<dbReference type="InterPro" id="IPR011009">
    <property type="entry name" value="Kinase-like_dom_sf"/>
</dbReference>
<dbReference type="InterPro" id="IPR001466">
    <property type="entry name" value="Beta-lactam-related"/>
</dbReference>
<protein>
    <recommendedName>
        <fullName evidence="3">PX domain-containing protein</fullName>
    </recommendedName>
</protein>
<sequence>MAEPRLFFAALDAAARACPLRELATPVLVRVQLDGNSWRVHLSPSEPGSAEREDPPMAAQPADFTVRFPARGGTARLPTHWRCAAQLTSSTAVLLDLAHGRRKPVTAFMKGLVSTQGDRSILRPFSALLKAAAEEMKRRASEEPAAAELRVVVRGASVVADSRETFAVYLLEVREGEAGWTTARRWSEVRALDRRVGRVRPARRGLPRLSRALDFAGSLEPSFLSRRARIIEAYLEEVVRAVGPISFTHPTDQSRALVDFLSPSDFSAVGSPLACTPPRGHESPHAHTQLAYHIDARTTVESDTPALISPSCRRSASRGRSPAARGASGLPTPTSSCSLRYSSHFSSATLRAASPGRAIDAAVADHRLGAGEPPPAVRAAGEGMESDEPRSHRIPDWYEPSEGTKRRQSAAQPSVGLLLHRLIAAAGTEMIRAEANSEALRTKRAMLSRLRALEAREAASRRPSRVRAAAASLGAALCCVLTAALVLLAAHHARPIGMLLALSAGAWQLVRLRPSSWLLTLAMLAPLLAAYAHPLPPACDGVCLREPSAPTNGTAGAAGALDARACVASLLGVDVGLETIARGGAMAIQRAGHALLLYPRAAAALLLCEAGVAWLHAAHGRLARVYSIGFFVLFVYWLVGRLCTRVALCRSREDRLYACVHRAVAPLVCRHVMSLRSVYVKFAQYISGRADLVPPEWVASLQLLQDEMPASPPRHVRRAVAAEFGRACIRERFESLDMAPIASASVAQVHVGVLRGEATAAGERLAGGERVVLKLQHEGIEPLMKRDIRACLRLASAMVRLKPDLTPLRTVLEAWQKELAHECDFTHEANNLREVRANLERANLEAVVPRPIDGLVGVRAFVMTFEDGFKVTDRDALAVHAVDCEALMLRIVQIYAQQLLVDGFFNADPHPGNLMVAVRDGRAVPVLLDFGMTVRLSDEQRLGYARLALAAQQMDLCALQQAIRSLGVVTNQSNQQPDRDLEFWRFFLRDTGGREGARHERTEFFALRKSQRASDKRAQRPTRKLAAIPPSLIFFWRVVELLRGLCASLDVKVPYMEILASRAKIALASLVPPPQRALAIAPPPAELAGAGPLHLRLAALLAQLCDEGAVGAGVQVCVMRGGRTLAEASAGFRGVVDPRGMHPLVRMPLVELSALLPVLTLHALVGAGMASYDTPIAPSWPGCARLDGGGGRAHTIGDALAHRVPVDGAFAWKQPPAQLASLAAQFAALAEAPLREPTSASRAVASFSAFASDSGRPPRSSGRPSALSNESTASSDGGRSAPRSSGVAYGTLLAGIIEGLSGKPYTEVLQTLLLEPLGLAGRLYGAHMPEEHGADAASVSAGFAAQIQNLRTTLAGSTPGSADGNADDSADLSAAPSPSPHAATGIGAMADAFAHELPLNVGVVNSPILRAGCAPAIGAFGAARDVCALLAAVARGELSLPLRAIGEPCGVEESLLFGDRVWGRGLQRYECRGGPESHVLGLHSFGGSFAFFGPRSLLSVAILLNDCQLDYSVTRRILDLLAAELTFGTPEFLGRGLF</sequence>
<organism evidence="4 5">
    <name type="scientific">Prymnesium parvum</name>
    <name type="common">Toxic golden alga</name>
    <dbReference type="NCBI Taxonomy" id="97485"/>
    <lineage>
        <taxon>Eukaryota</taxon>
        <taxon>Haptista</taxon>
        <taxon>Haptophyta</taxon>
        <taxon>Prymnesiophyceae</taxon>
        <taxon>Prymnesiales</taxon>
        <taxon>Prymnesiaceae</taxon>
        <taxon>Prymnesium</taxon>
    </lineage>
</organism>
<feature type="compositionally biased region" description="Low complexity" evidence="1">
    <location>
        <begin position="1250"/>
        <end position="1265"/>
    </location>
</feature>
<keyword evidence="2" id="KW-1133">Transmembrane helix</keyword>
<dbReference type="CDD" id="cd06093">
    <property type="entry name" value="PX_domain"/>
    <property type="match status" value="1"/>
</dbReference>
<feature type="transmembrane region" description="Helical" evidence="2">
    <location>
        <begin position="468"/>
        <end position="490"/>
    </location>
</feature>
<dbReference type="Proteomes" id="UP001515480">
    <property type="component" value="Unassembled WGS sequence"/>
</dbReference>
<dbReference type="InterPro" id="IPR001683">
    <property type="entry name" value="PX_dom"/>
</dbReference>
<feature type="compositionally biased region" description="Basic and acidic residues" evidence="1">
    <location>
        <begin position="387"/>
        <end position="396"/>
    </location>
</feature>
<feature type="region of interest" description="Disordered" evidence="1">
    <location>
        <begin position="368"/>
        <end position="412"/>
    </location>
</feature>
<dbReference type="Pfam" id="PF03109">
    <property type="entry name" value="ABC1"/>
    <property type="match status" value="1"/>
</dbReference>
<evidence type="ECO:0000259" key="3">
    <source>
        <dbReference type="PROSITE" id="PS50195"/>
    </source>
</evidence>
<keyword evidence="2" id="KW-0812">Transmembrane</keyword>
<dbReference type="InterPro" id="IPR004147">
    <property type="entry name" value="ABC1_dom"/>
</dbReference>
<feature type="region of interest" description="Disordered" evidence="1">
    <location>
        <begin position="303"/>
        <end position="336"/>
    </location>
</feature>
<keyword evidence="2" id="KW-0472">Membrane</keyword>
<name>A0AB34IWV6_PRYPA</name>
<dbReference type="CDD" id="cd05121">
    <property type="entry name" value="ABC1_ADCK3-like"/>
    <property type="match status" value="1"/>
</dbReference>
<dbReference type="SUPFAM" id="SSF56601">
    <property type="entry name" value="beta-lactamase/transpeptidase-like"/>
    <property type="match status" value="1"/>
</dbReference>
<dbReference type="GO" id="GO:0035091">
    <property type="term" value="F:phosphatidylinositol binding"/>
    <property type="evidence" value="ECO:0007669"/>
    <property type="project" value="InterPro"/>
</dbReference>
<gene>
    <name evidence="4" type="ORF">AB1Y20_004578</name>
</gene>
<dbReference type="SUPFAM" id="SSF56112">
    <property type="entry name" value="Protein kinase-like (PK-like)"/>
    <property type="match status" value="1"/>
</dbReference>
<feature type="compositionally biased region" description="Polar residues" evidence="1">
    <location>
        <begin position="1266"/>
        <end position="1277"/>
    </location>
</feature>
<dbReference type="InterPro" id="IPR051130">
    <property type="entry name" value="Mito_struct-func_regulator"/>
</dbReference>
<dbReference type="PANTHER" id="PTHR43173">
    <property type="entry name" value="ABC1 FAMILY PROTEIN"/>
    <property type="match status" value="1"/>
</dbReference>
<dbReference type="Pfam" id="PF00144">
    <property type="entry name" value="Beta-lactamase"/>
    <property type="match status" value="1"/>
</dbReference>
<feature type="region of interest" description="Disordered" evidence="1">
    <location>
        <begin position="1354"/>
        <end position="1379"/>
    </location>
</feature>
<dbReference type="PANTHER" id="PTHR43173:SF3">
    <property type="entry name" value="ABC1 FAMILY PROTEIN"/>
    <property type="match status" value="1"/>
</dbReference>
<dbReference type="InterPro" id="IPR012338">
    <property type="entry name" value="Beta-lactam/transpept-like"/>
</dbReference>
<proteinExistence type="predicted"/>
<feature type="transmembrane region" description="Helical" evidence="2">
    <location>
        <begin position="623"/>
        <end position="643"/>
    </location>
</feature>
<dbReference type="PROSITE" id="PS50195">
    <property type="entry name" value="PX"/>
    <property type="match status" value="1"/>
</dbReference>
<dbReference type="Gene3D" id="3.40.710.10">
    <property type="entry name" value="DD-peptidase/beta-lactamase superfamily"/>
    <property type="match status" value="2"/>
</dbReference>
<feature type="compositionally biased region" description="Low complexity" evidence="1">
    <location>
        <begin position="309"/>
        <end position="329"/>
    </location>
</feature>